<feature type="domain" description="Response regulatory" evidence="4">
    <location>
        <begin position="4"/>
        <end position="122"/>
    </location>
</feature>
<proteinExistence type="predicted"/>
<gene>
    <name evidence="6" type="ORF">CLV93_102362</name>
    <name evidence="5" type="ORF">JCM18694_09870</name>
</gene>
<dbReference type="SMART" id="SM00448">
    <property type="entry name" value="REC"/>
    <property type="match status" value="1"/>
</dbReference>
<name>A0A2P8CHW6_9BACT</name>
<protein>
    <submittedName>
        <fullName evidence="6">Response regulator receiver domain-containing protein</fullName>
    </submittedName>
</protein>
<dbReference type="InterPro" id="IPR011006">
    <property type="entry name" value="CheY-like_superfamily"/>
</dbReference>
<feature type="modified residue" description="4-aspartylphosphate" evidence="3">
    <location>
        <position position="51"/>
    </location>
</feature>
<reference evidence="5 8" key="2">
    <citation type="submission" date="2019-10" db="EMBL/GenBank/DDBJ databases">
        <title>Prolixibacter strains distinguished by the presence of nitrate reductase genes were adept at nitrate-dependent anaerobic corrosion of metallic iron and carbon steel.</title>
        <authorList>
            <person name="Iino T."/>
            <person name="Shono N."/>
            <person name="Ito K."/>
            <person name="Nakamura R."/>
            <person name="Sueoka K."/>
            <person name="Harayama S."/>
            <person name="Ohkuma M."/>
        </authorList>
    </citation>
    <scope>NUCLEOTIDE SEQUENCE [LARGE SCALE GENOMIC DNA]</scope>
    <source>
        <strain evidence="5 8">MIC1-1</strain>
    </source>
</reference>
<reference evidence="6 7" key="1">
    <citation type="submission" date="2018-03" db="EMBL/GenBank/DDBJ databases">
        <title>Genomic Encyclopedia of Archaeal and Bacterial Type Strains, Phase II (KMG-II): from individual species to whole genera.</title>
        <authorList>
            <person name="Goeker M."/>
        </authorList>
    </citation>
    <scope>NUCLEOTIDE SEQUENCE [LARGE SCALE GENOMIC DNA]</scope>
    <source>
        <strain evidence="6 7">DSM 27267</strain>
    </source>
</reference>
<dbReference type="PROSITE" id="PS50110">
    <property type="entry name" value="RESPONSE_REGULATORY"/>
    <property type="match status" value="1"/>
</dbReference>
<dbReference type="GO" id="GO:0000160">
    <property type="term" value="P:phosphorelay signal transduction system"/>
    <property type="evidence" value="ECO:0007669"/>
    <property type="project" value="UniProtKB-KW"/>
</dbReference>
<dbReference type="InterPro" id="IPR001789">
    <property type="entry name" value="Sig_transdc_resp-reg_receiver"/>
</dbReference>
<comment type="caution">
    <text evidence="6">The sequence shown here is derived from an EMBL/GenBank/DDBJ whole genome shotgun (WGS) entry which is preliminary data.</text>
</comment>
<evidence type="ECO:0000313" key="5">
    <source>
        <dbReference type="EMBL" id="GET20741.1"/>
    </source>
</evidence>
<dbReference type="Proteomes" id="UP000240621">
    <property type="component" value="Unassembled WGS sequence"/>
</dbReference>
<dbReference type="CDD" id="cd17546">
    <property type="entry name" value="REC_hyHK_CKI1_RcsC-like"/>
    <property type="match status" value="1"/>
</dbReference>
<dbReference type="EMBL" id="PYGC01000002">
    <property type="protein sequence ID" value="PSK84573.1"/>
    <property type="molecule type" value="Genomic_DNA"/>
</dbReference>
<dbReference type="SUPFAM" id="SSF52172">
    <property type="entry name" value="CheY-like"/>
    <property type="match status" value="1"/>
</dbReference>
<dbReference type="AlphaFoldDB" id="A0A2P8CHW6"/>
<evidence type="ECO:0000256" key="1">
    <source>
        <dbReference type="ARBA" id="ARBA00022553"/>
    </source>
</evidence>
<evidence type="ECO:0000259" key="4">
    <source>
        <dbReference type="PROSITE" id="PS50110"/>
    </source>
</evidence>
<dbReference type="PANTHER" id="PTHR45339:SF1">
    <property type="entry name" value="HYBRID SIGNAL TRANSDUCTION HISTIDINE KINASE J"/>
    <property type="match status" value="1"/>
</dbReference>
<dbReference type="EMBL" id="BLAU01000001">
    <property type="protein sequence ID" value="GET20741.1"/>
    <property type="molecule type" value="Genomic_DNA"/>
</dbReference>
<evidence type="ECO:0000313" key="6">
    <source>
        <dbReference type="EMBL" id="PSK84573.1"/>
    </source>
</evidence>
<dbReference type="Gene3D" id="3.40.50.2300">
    <property type="match status" value="1"/>
</dbReference>
<evidence type="ECO:0000256" key="3">
    <source>
        <dbReference type="PROSITE-ProRule" id="PRU00169"/>
    </source>
</evidence>
<keyword evidence="2" id="KW-0902">Two-component regulatory system</keyword>
<accession>A0A2P8CHW6</accession>
<evidence type="ECO:0000313" key="7">
    <source>
        <dbReference type="Proteomes" id="UP000240621"/>
    </source>
</evidence>
<dbReference type="OrthoDB" id="9796457at2"/>
<dbReference type="PANTHER" id="PTHR45339">
    <property type="entry name" value="HYBRID SIGNAL TRANSDUCTION HISTIDINE KINASE J"/>
    <property type="match status" value="1"/>
</dbReference>
<dbReference type="Pfam" id="PF00072">
    <property type="entry name" value="Response_reg"/>
    <property type="match status" value="1"/>
</dbReference>
<dbReference type="Proteomes" id="UP000396862">
    <property type="component" value="Unassembled WGS sequence"/>
</dbReference>
<organism evidence="6 7">
    <name type="scientific">Prolixibacter denitrificans</name>
    <dbReference type="NCBI Taxonomy" id="1541063"/>
    <lineage>
        <taxon>Bacteria</taxon>
        <taxon>Pseudomonadati</taxon>
        <taxon>Bacteroidota</taxon>
        <taxon>Bacteroidia</taxon>
        <taxon>Marinilabiliales</taxon>
        <taxon>Prolixibacteraceae</taxon>
        <taxon>Prolixibacter</taxon>
    </lineage>
</organism>
<sequence>MTKRILLAEDNLMSQKLALLGLKSYHVDVAKDGEEAVELFRNNTYDVILMDIQMPKMTGVEATIEIRQIEVLENRIPKTVILALTADVFSSVTEECTEAGMNGFFPKPFRPAEMSDLIEEMYSRFAHTTAPE</sequence>
<keyword evidence="1 3" id="KW-0597">Phosphoprotein</keyword>
<evidence type="ECO:0000313" key="8">
    <source>
        <dbReference type="Proteomes" id="UP000396862"/>
    </source>
</evidence>
<dbReference type="RefSeq" id="WP_106541161.1">
    <property type="nucleotide sequence ID" value="NZ_BLAU01000001.1"/>
</dbReference>
<evidence type="ECO:0000256" key="2">
    <source>
        <dbReference type="ARBA" id="ARBA00023012"/>
    </source>
</evidence>
<keyword evidence="8" id="KW-1185">Reference proteome</keyword>